<evidence type="ECO:0000256" key="1">
    <source>
        <dbReference type="SAM" id="MobiDB-lite"/>
    </source>
</evidence>
<comment type="caution">
    <text evidence="2">The sequence shown here is derived from an EMBL/GenBank/DDBJ whole genome shotgun (WGS) entry which is preliminary data.</text>
</comment>
<dbReference type="AlphaFoldDB" id="A0A0F9HFC8"/>
<feature type="region of interest" description="Disordered" evidence="1">
    <location>
        <begin position="79"/>
        <end position="115"/>
    </location>
</feature>
<feature type="compositionally biased region" description="Basic and acidic residues" evidence="1">
    <location>
        <begin position="95"/>
        <end position="115"/>
    </location>
</feature>
<reference evidence="2" key="1">
    <citation type="journal article" date="2015" name="Nature">
        <title>Complex archaea that bridge the gap between prokaryotes and eukaryotes.</title>
        <authorList>
            <person name="Spang A."/>
            <person name="Saw J.H."/>
            <person name="Jorgensen S.L."/>
            <person name="Zaremba-Niedzwiedzka K."/>
            <person name="Martijn J."/>
            <person name="Lind A.E."/>
            <person name="van Eijk R."/>
            <person name="Schleper C."/>
            <person name="Guy L."/>
            <person name="Ettema T.J."/>
        </authorList>
    </citation>
    <scope>NUCLEOTIDE SEQUENCE</scope>
</reference>
<feature type="region of interest" description="Disordered" evidence="1">
    <location>
        <begin position="208"/>
        <end position="296"/>
    </location>
</feature>
<gene>
    <name evidence="2" type="ORF">LCGC14_1712190</name>
</gene>
<evidence type="ECO:0000313" key="2">
    <source>
        <dbReference type="EMBL" id="KKM13837.1"/>
    </source>
</evidence>
<proteinExistence type="predicted"/>
<sequence>MPNKDEGAPAGASGGDPNQADQDGSPGDGAPGDNDQDGQAGLTLEQRVNQGVQATVDQNRAYLQQGRYSEMNPKLVELLGDYDKLRQPAGTPQSEPKKDYGPGFDGDRSGPEDPRLTELAKVGLESKQREVVGQIATQVEQDILKENWAEDIKALFAEYGKSGISDDDWKAIDPTDRTTFPFNRVGYRTWLTAANSYRVRQIVAKAAADAEGDGGEGDSTSTGSAVDKDRATLVVPSGSHRSSRLVKGLETSRRWQNNVVRGRDPMMRSSGSASDRRLRNREWAAQPAYSPSDLSR</sequence>
<protein>
    <submittedName>
        <fullName evidence="2">Uncharacterized protein</fullName>
    </submittedName>
</protein>
<organism evidence="2">
    <name type="scientific">marine sediment metagenome</name>
    <dbReference type="NCBI Taxonomy" id="412755"/>
    <lineage>
        <taxon>unclassified sequences</taxon>
        <taxon>metagenomes</taxon>
        <taxon>ecological metagenomes</taxon>
    </lineage>
</organism>
<accession>A0A0F9HFC8</accession>
<dbReference type="EMBL" id="LAZR01015288">
    <property type="protein sequence ID" value="KKM13837.1"/>
    <property type="molecule type" value="Genomic_DNA"/>
</dbReference>
<name>A0A0F9HFC8_9ZZZZ</name>
<feature type="region of interest" description="Disordered" evidence="1">
    <location>
        <begin position="1"/>
        <end position="52"/>
    </location>
</feature>